<protein>
    <submittedName>
        <fullName evidence="1">Nucleotidyl transferase of uncharacterized function (DUF1814)</fullName>
    </submittedName>
</protein>
<sequence>MKLHENKTLFNQAVRFTAQKLGILDIYVEKDYWVTFALKIIFSSEAADYTIFKGGTALSKCYGIIERFSEDIDLVVVRTDESNNQLKNKTKKISKILDPYFPEIEVEGITQKMGMNRKTAHSYAKEFSGEYGQVRDSIIIEASWLGYFEPNEEIEIKTLIAEMMEENNQAQLVSEYGLEPFKVLVLMPTRTLCEKIMSLVRFSYSEDAISDLKSKVRHIYDVYKMLELPEIKDFFDSKEFEEMLLKVAQDDIVSYKSNNEWLKNHPKNALIFADRIEVWNEIEPVYKLDFGKLVYGELPDAKEMVRTLEIVNDRLQNIAWDL</sequence>
<dbReference type="Gene3D" id="3.10.450.620">
    <property type="entry name" value="JHP933, nucleotidyltransferase-like core domain"/>
    <property type="match status" value="1"/>
</dbReference>
<dbReference type="InterPro" id="IPR014942">
    <property type="entry name" value="AbiEii"/>
</dbReference>
<proteinExistence type="predicted"/>
<accession>A0A381FPR5</accession>
<keyword evidence="1" id="KW-0808">Transferase</keyword>
<dbReference type="EMBL" id="UFVR01000004">
    <property type="protein sequence ID" value="SUX48549.1"/>
    <property type="molecule type" value="Genomic_DNA"/>
</dbReference>
<evidence type="ECO:0000313" key="2">
    <source>
        <dbReference type="Proteomes" id="UP000254282"/>
    </source>
</evidence>
<reference evidence="1 2" key="1">
    <citation type="submission" date="2018-06" db="EMBL/GenBank/DDBJ databases">
        <authorList>
            <consortium name="Pathogen Informatics"/>
            <person name="Doyle S."/>
        </authorList>
    </citation>
    <scope>NUCLEOTIDE SEQUENCE [LARGE SCALE GENOMIC DNA]</scope>
    <source>
        <strain evidence="1 2">NCTC13532</strain>
    </source>
</reference>
<dbReference type="GO" id="GO:0016740">
    <property type="term" value="F:transferase activity"/>
    <property type="evidence" value="ECO:0007669"/>
    <property type="project" value="UniProtKB-KW"/>
</dbReference>
<dbReference type="Pfam" id="PF08843">
    <property type="entry name" value="AbiEii"/>
    <property type="match status" value="1"/>
</dbReference>
<dbReference type="RefSeq" id="WP_115622165.1">
    <property type="nucleotide sequence ID" value="NZ_UFVR01000004.1"/>
</dbReference>
<name>A0A381FPR5_9FLAO</name>
<dbReference type="Proteomes" id="UP000254282">
    <property type="component" value="Unassembled WGS sequence"/>
</dbReference>
<gene>
    <name evidence="1" type="ORF">NCTC13532_04167</name>
</gene>
<dbReference type="AlphaFoldDB" id="A0A381FPR5"/>
<organism evidence="1 2">
    <name type="scientific">Chryseobacterium indoltheticum</name>
    <dbReference type="NCBI Taxonomy" id="254"/>
    <lineage>
        <taxon>Bacteria</taxon>
        <taxon>Pseudomonadati</taxon>
        <taxon>Bacteroidota</taxon>
        <taxon>Flavobacteriia</taxon>
        <taxon>Flavobacteriales</taxon>
        <taxon>Weeksellaceae</taxon>
        <taxon>Chryseobacterium group</taxon>
        <taxon>Chryseobacterium</taxon>
    </lineage>
</organism>
<evidence type="ECO:0000313" key="1">
    <source>
        <dbReference type="EMBL" id="SUX48549.1"/>
    </source>
</evidence>